<dbReference type="Pfam" id="PF00011">
    <property type="entry name" value="HSP20"/>
    <property type="match status" value="1"/>
</dbReference>
<feature type="region of interest" description="Disordered" evidence="4">
    <location>
        <begin position="1"/>
        <end position="59"/>
    </location>
</feature>
<evidence type="ECO:0000259" key="5">
    <source>
        <dbReference type="PROSITE" id="PS01031"/>
    </source>
</evidence>
<dbReference type="CDD" id="cd06464">
    <property type="entry name" value="ACD_sHsps-like"/>
    <property type="match status" value="1"/>
</dbReference>
<dbReference type="Gene3D" id="2.60.40.790">
    <property type="match status" value="1"/>
</dbReference>
<protein>
    <recommendedName>
        <fullName evidence="5">SHSP domain-containing protein</fullName>
    </recommendedName>
</protein>
<dbReference type="GeneID" id="5005668"/>
<dbReference type="SUPFAM" id="SSF49764">
    <property type="entry name" value="HSP20-like chaperones"/>
    <property type="match status" value="1"/>
</dbReference>
<dbReference type="Proteomes" id="UP000001568">
    <property type="component" value="Chromosome 15"/>
</dbReference>
<dbReference type="PROSITE" id="PS01031">
    <property type="entry name" value="SHSP"/>
    <property type="match status" value="1"/>
</dbReference>
<feature type="domain" description="SHSP" evidence="5">
    <location>
        <begin position="125"/>
        <end position="253"/>
    </location>
</feature>
<dbReference type="InterPro" id="IPR008978">
    <property type="entry name" value="HSP20-like_chaperone"/>
</dbReference>
<name>A4S8A2_OSTLU</name>
<dbReference type="PANTHER" id="PTHR11527">
    <property type="entry name" value="HEAT-SHOCK PROTEIN 20 FAMILY MEMBER"/>
    <property type="match status" value="1"/>
</dbReference>
<dbReference type="OrthoDB" id="1245404at2759"/>
<dbReference type="STRING" id="436017.A4S8A2"/>
<dbReference type="EMBL" id="CP000595">
    <property type="protein sequence ID" value="ABO99880.1"/>
    <property type="molecule type" value="Genomic_DNA"/>
</dbReference>
<proteinExistence type="inferred from homology"/>
<dbReference type="AlphaFoldDB" id="A4S8A2"/>
<evidence type="ECO:0000256" key="3">
    <source>
        <dbReference type="RuleBase" id="RU003616"/>
    </source>
</evidence>
<feature type="region of interest" description="Disordered" evidence="4">
    <location>
        <begin position="231"/>
        <end position="255"/>
    </location>
</feature>
<comment type="similarity">
    <text evidence="2 3">Belongs to the small heat shock protein (HSP20) family.</text>
</comment>
<evidence type="ECO:0000256" key="2">
    <source>
        <dbReference type="PROSITE-ProRule" id="PRU00285"/>
    </source>
</evidence>
<dbReference type="HOGENOM" id="CLU_1091504_0_0_1"/>
<dbReference type="Gramene" id="ABO99880">
    <property type="protein sequence ID" value="ABO99880"/>
    <property type="gene ID" value="OSTLU_27777"/>
</dbReference>
<evidence type="ECO:0000313" key="7">
    <source>
        <dbReference type="Proteomes" id="UP000001568"/>
    </source>
</evidence>
<evidence type="ECO:0000256" key="4">
    <source>
        <dbReference type="SAM" id="MobiDB-lite"/>
    </source>
</evidence>
<dbReference type="InterPro" id="IPR002068">
    <property type="entry name" value="A-crystallin/Hsp20_dom"/>
</dbReference>
<accession>A4S8A2</accession>
<dbReference type="eggNOG" id="KOG0710">
    <property type="taxonomic scope" value="Eukaryota"/>
</dbReference>
<evidence type="ECO:0000256" key="1">
    <source>
        <dbReference type="ARBA" id="ARBA00023016"/>
    </source>
</evidence>
<dbReference type="InterPro" id="IPR031107">
    <property type="entry name" value="Small_HSP"/>
</dbReference>
<feature type="compositionally biased region" description="Low complexity" evidence="4">
    <location>
        <begin position="1"/>
        <end position="50"/>
    </location>
</feature>
<keyword evidence="1" id="KW-0346">Stress response</keyword>
<reference evidence="6 7" key="1">
    <citation type="journal article" date="2007" name="Proc. Natl. Acad. Sci. U.S.A.">
        <title>The tiny eukaryote Ostreococcus provides genomic insights into the paradox of plankton speciation.</title>
        <authorList>
            <person name="Palenik B."/>
            <person name="Grimwood J."/>
            <person name="Aerts A."/>
            <person name="Rouze P."/>
            <person name="Salamov A."/>
            <person name="Putnam N."/>
            <person name="Dupont C."/>
            <person name="Jorgensen R."/>
            <person name="Derelle E."/>
            <person name="Rombauts S."/>
            <person name="Zhou K."/>
            <person name="Otillar R."/>
            <person name="Merchant S.S."/>
            <person name="Podell S."/>
            <person name="Gaasterland T."/>
            <person name="Napoli C."/>
            <person name="Gendler K."/>
            <person name="Manuell A."/>
            <person name="Tai V."/>
            <person name="Vallon O."/>
            <person name="Piganeau G."/>
            <person name="Jancek S."/>
            <person name="Heijde M."/>
            <person name="Jabbari K."/>
            <person name="Bowler C."/>
            <person name="Lohr M."/>
            <person name="Robbens S."/>
            <person name="Werner G."/>
            <person name="Dubchak I."/>
            <person name="Pazour G.J."/>
            <person name="Ren Q."/>
            <person name="Paulsen I."/>
            <person name="Delwiche C."/>
            <person name="Schmutz J."/>
            <person name="Rokhsar D."/>
            <person name="Van de Peer Y."/>
            <person name="Moreau H."/>
            <person name="Grigoriev I.V."/>
        </authorList>
    </citation>
    <scope>NUCLEOTIDE SEQUENCE [LARGE SCALE GENOMIC DNA]</scope>
    <source>
        <strain evidence="6 7">CCE9901</strain>
    </source>
</reference>
<gene>
    <name evidence="6" type="ORF">OSTLU_27777</name>
</gene>
<dbReference type="KEGG" id="olu:OSTLU_27777"/>
<keyword evidence="7" id="KW-1185">Reference proteome</keyword>
<evidence type="ECO:0000313" key="6">
    <source>
        <dbReference type="EMBL" id="ABO99880.1"/>
    </source>
</evidence>
<dbReference type="RefSeq" id="XP_001421587.1">
    <property type="nucleotide sequence ID" value="XM_001421550.1"/>
</dbReference>
<organism evidence="6 7">
    <name type="scientific">Ostreococcus lucimarinus (strain CCE9901)</name>
    <dbReference type="NCBI Taxonomy" id="436017"/>
    <lineage>
        <taxon>Eukaryota</taxon>
        <taxon>Viridiplantae</taxon>
        <taxon>Chlorophyta</taxon>
        <taxon>Mamiellophyceae</taxon>
        <taxon>Mamiellales</taxon>
        <taxon>Bathycoccaceae</taxon>
        <taxon>Ostreococcus</taxon>
    </lineage>
</organism>
<sequence>MRGLALGRRAARVGARGVGTTTRASQAESQTATSEQQQGEQSQQGGLQRQQEQKRALARSPLSSMMAFPSLMSGMTPFGLSRSMQREMANMMNLMDDMMTGGALAPFETLDPFKITMHADHTQGVPQQILNFPMDVIQKKDKYIVKADLPGLSMKDVSVEVDEKNRILHVTAKREHRAEEQDETVDKGAKWVAYERFYGKMDRSFGLPEDAVAEKDAINCRLVNGELTVSIKRNPPQEEEAEKQAPRTKIPIMDH</sequence>